<evidence type="ECO:0000256" key="9">
    <source>
        <dbReference type="ARBA" id="ARBA00023065"/>
    </source>
</evidence>
<dbReference type="InterPro" id="IPR003439">
    <property type="entry name" value="ABC_transporter-like_ATP-bd"/>
</dbReference>
<keyword evidence="4" id="KW-0410">Iron transport</keyword>
<dbReference type="InterPro" id="IPR003593">
    <property type="entry name" value="AAA+_ATPase"/>
</dbReference>
<feature type="domain" description="ABC transporter" evidence="18">
    <location>
        <begin position="22"/>
        <end position="254"/>
    </location>
</feature>
<keyword evidence="10" id="KW-0472">Membrane</keyword>
<keyword evidence="9" id="KW-0406">Ion transport</keyword>
<accession>A0ABD5PFE1</accession>
<dbReference type="GO" id="GO:1901238">
    <property type="term" value="F:ABC-type tungstate transporter activity"/>
    <property type="evidence" value="ECO:0007669"/>
    <property type="project" value="UniProtKB-EC"/>
</dbReference>
<evidence type="ECO:0000313" key="19">
    <source>
        <dbReference type="EMBL" id="MFC4359365.1"/>
    </source>
</evidence>
<sequence length="410" mass="43971">MSSELTRKTDVLNETDVSDAVLELDGVSKRFGSETVIDDMSLSVREGEIVTLLGPSGCGKTTTLRLVSGLERPDGGDIRLRGESVAGSGSFVAPEQRGVGVVFQEFALFPHLTARENIAFGLKEWPADEREARVDEMLSLVGLEDQHDSHPSELSGGQQQRVALARSLAPEPEMLLLDEPFSNLDVDLRVKMREEVRRILKEAGVTAVSVTHDQEEALSISDRVAVVNDGRIEQIGTPEGVFQHPESRFVAGFLGHASFLSATVDGGTVRTGVGSLPRDQIHGLAPEYDDTDIDVLVRPDDVSATPVAVADGDRSGEAAETAANGRVVSRRYLGPTILYEVELDNGDRVQCMHNHDDQVDLDTPVTVSVESDHELSWFPAEQRADGGADTTAVAGAGADGPDPTETPADD</sequence>
<keyword evidence="7 19" id="KW-0067">ATP-binding</keyword>
<dbReference type="EMBL" id="JBHSDS010000008">
    <property type="protein sequence ID" value="MFC4359365.1"/>
    <property type="molecule type" value="Genomic_DNA"/>
</dbReference>
<evidence type="ECO:0000256" key="4">
    <source>
        <dbReference type="ARBA" id="ARBA00022496"/>
    </source>
</evidence>
<dbReference type="PROSITE" id="PS50893">
    <property type="entry name" value="ABC_TRANSPORTER_2"/>
    <property type="match status" value="1"/>
</dbReference>
<dbReference type="Gene3D" id="2.40.50.100">
    <property type="match status" value="1"/>
</dbReference>
<dbReference type="AlphaFoldDB" id="A0ABD5PFE1"/>
<keyword evidence="8" id="KW-0408">Iron</keyword>
<evidence type="ECO:0000256" key="1">
    <source>
        <dbReference type="ARBA" id="ARBA00004202"/>
    </source>
</evidence>
<comment type="subunit">
    <text evidence="12">The complex is composed of two ATP-binding proteins (WtpC), two transmembrane proteins (WtpB) and a solute-binding protein (WtpA).</text>
</comment>
<evidence type="ECO:0000256" key="3">
    <source>
        <dbReference type="ARBA" id="ARBA00022475"/>
    </source>
</evidence>
<protein>
    <recommendedName>
        <fullName evidence="14">Molybdate/tungstate import ATP-binding protein WtpC</fullName>
        <ecNumber evidence="13">7.3.2.6</ecNumber>
    </recommendedName>
</protein>
<dbReference type="PANTHER" id="PTHR42781:SF4">
    <property type="entry name" value="SPERMIDINE_PUTRESCINE IMPORT ATP-BINDING PROTEIN POTA"/>
    <property type="match status" value="1"/>
</dbReference>
<evidence type="ECO:0000313" key="20">
    <source>
        <dbReference type="Proteomes" id="UP001595921"/>
    </source>
</evidence>
<keyword evidence="5" id="KW-0500">Molybdenum</keyword>
<feature type="region of interest" description="Disordered" evidence="17">
    <location>
        <begin position="377"/>
        <end position="410"/>
    </location>
</feature>
<dbReference type="GO" id="GO:0005524">
    <property type="term" value="F:ATP binding"/>
    <property type="evidence" value="ECO:0007669"/>
    <property type="project" value="UniProtKB-KW"/>
</dbReference>
<dbReference type="InterPro" id="IPR008995">
    <property type="entry name" value="Mo/tungstate-bd_C_term_dom"/>
</dbReference>
<dbReference type="CDD" id="cd03259">
    <property type="entry name" value="ABC_Carb_Solutes_like"/>
    <property type="match status" value="1"/>
</dbReference>
<keyword evidence="3" id="KW-1003">Cell membrane</keyword>
<evidence type="ECO:0000256" key="16">
    <source>
        <dbReference type="ARBA" id="ARBA00057369"/>
    </source>
</evidence>
<keyword evidence="6" id="KW-0547">Nucleotide-binding</keyword>
<dbReference type="GO" id="GO:0005886">
    <property type="term" value="C:plasma membrane"/>
    <property type="evidence" value="ECO:0007669"/>
    <property type="project" value="UniProtKB-SubCell"/>
</dbReference>
<dbReference type="InterPro" id="IPR017871">
    <property type="entry name" value="ABC_transporter-like_CS"/>
</dbReference>
<evidence type="ECO:0000256" key="10">
    <source>
        <dbReference type="ARBA" id="ARBA00023136"/>
    </source>
</evidence>
<dbReference type="FunFam" id="3.40.50.300:FF:000425">
    <property type="entry name" value="Probable ABC transporter, ATP-binding subunit"/>
    <property type="match status" value="1"/>
</dbReference>
<dbReference type="Gene3D" id="3.40.50.300">
    <property type="entry name" value="P-loop containing nucleotide triphosphate hydrolases"/>
    <property type="match status" value="1"/>
</dbReference>
<keyword evidence="20" id="KW-1185">Reference proteome</keyword>
<dbReference type="PANTHER" id="PTHR42781">
    <property type="entry name" value="SPERMIDINE/PUTRESCINE IMPORT ATP-BINDING PROTEIN POTA"/>
    <property type="match status" value="1"/>
</dbReference>
<evidence type="ECO:0000256" key="15">
    <source>
        <dbReference type="ARBA" id="ARBA00047936"/>
    </source>
</evidence>
<comment type="similarity">
    <text evidence="11">Belongs to the ABC transporter superfamily. Sulfate/tungstate importer (TC 3.A.1.6) family.</text>
</comment>
<dbReference type="RefSeq" id="WP_267622724.1">
    <property type="nucleotide sequence ID" value="NZ_JAODIW010000006.1"/>
</dbReference>
<dbReference type="Pfam" id="PF08402">
    <property type="entry name" value="TOBE_2"/>
    <property type="match status" value="1"/>
</dbReference>
<dbReference type="Pfam" id="PF00005">
    <property type="entry name" value="ABC_tran"/>
    <property type="match status" value="1"/>
</dbReference>
<dbReference type="PROSITE" id="PS00211">
    <property type="entry name" value="ABC_TRANSPORTER_1"/>
    <property type="match status" value="1"/>
</dbReference>
<evidence type="ECO:0000259" key="18">
    <source>
        <dbReference type="PROSITE" id="PS50893"/>
    </source>
</evidence>
<evidence type="ECO:0000256" key="11">
    <source>
        <dbReference type="ARBA" id="ARBA00038307"/>
    </source>
</evidence>
<evidence type="ECO:0000256" key="17">
    <source>
        <dbReference type="SAM" id="MobiDB-lite"/>
    </source>
</evidence>
<keyword evidence="2" id="KW-0813">Transport</keyword>
<dbReference type="Proteomes" id="UP001595921">
    <property type="component" value="Unassembled WGS sequence"/>
</dbReference>
<dbReference type="SUPFAM" id="SSF52540">
    <property type="entry name" value="P-loop containing nucleoside triphosphate hydrolases"/>
    <property type="match status" value="1"/>
</dbReference>
<reference evidence="19 20" key="1">
    <citation type="journal article" date="2019" name="Int. J. Syst. Evol. Microbiol.">
        <title>The Global Catalogue of Microorganisms (GCM) 10K type strain sequencing project: providing services to taxonomists for standard genome sequencing and annotation.</title>
        <authorList>
            <consortium name="The Broad Institute Genomics Platform"/>
            <consortium name="The Broad Institute Genome Sequencing Center for Infectious Disease"/>
            <person name="Wu L."/>
            <person name="Ma J."/>
        </authorList>
    </citation>
    <scope>NUCLEOTIDE SEQUENCE [LARGE SCALE GENOMIC DNA]</scope>
    <source>
        <strain evidence="19 20">CGMCC 1.12553</strain>
    </source>
</reference>
<dbReference type="InterPro" id="IPR015853">
    <property type="entry name" value="ABC_transpr_FbpC"/>
</dbReference>
<dbReference type="SUPFAM" id="SSF50331">
    <property type="entry name" value="MOP-like"/>
    <property type="match status" value="1"/>
</dbReference>
<comment type="function">
    <text evidence="16">Part of the ABC transporter complex WtpABC involved in molybdate/tungstate import. Responsible for energy coupling to the transport system.</text>
</comment>
<dbReference type="InterPro" id="IPR050093">
    <property type="entry name" value="ABC_SmlMolc_Importer"/>
</dbReference>
<feature type="compositionally biased region" description="Low complexity" evidence="17">
    <location>
        <begin position="385"/>
        <end position="403"/>
    </location>
</feature>
<gene>
    <name evidence="19" type="ORF">ACFO0N_15590</name>
</gene>
<evidence type="ECO:0000256" key="7">
    <source>
        <dbReference type="ARBA" id="ARBA00022840"/>
    </source>
</evidence>
<evidence type="ECO:0000256" key="14">
    <source>
        <dbReference type="ARBA" id="ARBA00041133"/>
    </source>
</evidence>
<proteinExistence type="inferred from homology"/>
<comment type="subcellular location">
    <subcellularLocation>
        <location evidence="1">Cell membrane</location>
        <topology evidence="1">Peripheral membrane protein</topology>
    </subcellularLocation>
</comment>
<evidence type="ECO:0000256" key="13">
    <source>
        <dbReference type="ARBA" id="ARBA00039025"/>
    </source>
</evidence>
<comment type="catalytic activity">
    <reaction evidence="15">
        <text>tungstate(in) + ATP + H2O = tungstate(out) + ADP + phosphate + H(+)</text>
        <dbReference type="Rhea" id="RHEA:35027"/>
        <dbReference type="ChEBI" id="CHEBI:15377"/>
        <dbReference type="ChEBI" id="CHEBI:15378"/>
        <dbReference type="ChEBI" id="CHEBI:30616"/>
        <dbReference type="ChEBI" id="CHEBI:43474"/>
        <dbReference type="ChEBI" id="CHEBI:46502"/>
        <dbReference type="ChEBI" id="CHEBI:456216"/>
        <dbReference type="EC" id="7.3.2.6"/>
    </reaction>
</comment>
<evidence type="ECO:0000256" key="5">
    <source>
        <dbReference type="ARBA" id="ARBA00022505"/>
    </source>
</evidence>
<comment type="caution">
    <text evidence="19">The sequence shown here is derived from an EMBL/GenBank/DDBJ whole genome shotgun (WGS) entry which is preliminary data.</text>
</comment>
<organism evidence="19 20">
    <name type="scientific">Halobium salinum</name>
    <dbReference type="NCBI Taxonomy" id="1364940"/>
    <lineage>
        <taxon>Archaea</taxon>
        <taxon>Methanobacteriati</taxon>
        <taxon>Methanobacteriota</taxon>
        <taxon>Stenosarchaea group</taxon>
        <taxon>Halobacteria</taxon>
        <taxon>Halobacteriales</taxon>
        <taxon>Haloferacaceae</taxon>
        <taxon>Halobium</taxon>
    </lineage>
</organism>
<dbReference type="SMART" id="SM00382">
    <property type="entry name" value="AAA"/>
    <property type="match status" value="1"/>
</dbReference>
<dbReference type="GO" id="GO:0006826">
    <property type="term" value="P:iron ion transport"/>
    <property type="evidence" value="ECO:0007669"/>
    <property type="project" value="UniProtKB-KW"/>
</dbReference>
<dbReference type="EC" id="7.3.2.6" evidence="13"/>
<evidence type="ECO:0000256" key="12">
    <source>
        <dbReference type="ARBA" id="ARBA00038781"/>
    </source>
</evidence>
<evidence type="ECO:0000256" key="8">
    <source>
        <dbReference type="ARBA" id="ARBA00023004"/>
    </source>
</evidence>
<dbReference type="InterPro" id="IPR027417">
    <property type="entry name" value="P-loop_NTPase"/>
</dbReference>
<name>A0ABD5PFE1_9EURY</name>
<dbReference type="InterPro" id="IPR013611">
    <property type="entry name" value="Transp-assoc_OB_typ2"/>
</dbReference>
<evidence type="ECO:0000256" key="2">
    <source>
        <dbReference type="ARBA" id="ARBA00022448"/>
    </source>
</evidence>
<evidence type="ECO:0000256" key="6">
    <source>
        <dbReference type="ARBA" id="ARBA00022741"/>
    </source>
</evidence>